<dbReference type="InterPro" id="IPR036388">
    <property type="entry name" value="WH-like_DNA-bd_sf"/>
</dbReference>
<sequence>MDSVGRELPDWLARMPSADTDPDVEALRQRIGRLARQFERVLDEVAEAQGLSRGDWTALSVLVRAGRPVTPSELMQTLALTSGTVSTRLKRLTEAGLIGPATADGDARSRPVTMTERGRARWAAATAERTRRERDLVLPALAGRIDGLNDGLATLLGALEDRLGRSGDHDLPR</sequence>
<dbReference type="SMART" id="SM00347">
    <property type="entry name" value="HTH_MARR"/>
    <property type="match status" value="1"/>
</dbReference>
<dbReference type="PANTHER" id="PTHR33164:SF104">
    <property type="entry name" value="TRANSCRIPTIONAL REGULATORY PROTEIN"/>
    <property type="match status" value="1"/>
</dbReference>
<accession>A0ABP8JGD6</accession>
<dbReference type="EMBL" id="BAABFR010000022">
    <property type="protein sequence ID" value="GAA4390429.1"/>
    <property type="molecule type" value="Genomic_DNA"/>
</dbReference>
<organism evidence="2 3">
    <name type="scientific">Tsukamurella soli</name>
    <dbReference type="NCBI Taxonomy" id="644556"/>
    <lineage>
        <taxon>Bacteria</taxon>
        <taxon>Bacillati</taxon>
        <taxon>Actinomycetota</taxon>
        <taxon>Actinomycetes</taxon>
        <taxon>Mycobacteriales</taxon>
        <taxon>Tsukamurellaceae</taxon>
        <taxon>Tsukamurella</taxon>
    </lineage>
</organism>
<comment type="caution">
    <text evidence="2">The sequence shown here is derived from an EMBL/GenBank/DDBJ whole genome shotgun (WGS) entry which is preliminary data.</text>
</comment>
<dbReference type="Pfam" id="PF12802">
    <property type="entry name" value="MarR_2"/>
    <property type="match status" value="1"/>
</dbReference>
<evidence type="ECO:0000313" key="2">
    <source>
        <dbReference type="EMBL" id="GAA4390429.1"/>
    </source>
</evidence>
<reference evidence="3" key="1">
    <citation type="journal article" date="2019" name="Int. J. Syst. Evol. Microbiol.">
        <title>The Global Catalogue of Microorganisms (GCM) 10K type strain sequencing project: providing services to taxonomists for standard genome sequencing and annotation.</title>
        <authorList>
            <consortium name="The Broad Institute Genomics Platform"/>
            <consortium name="The Broad Institute Genome Sequencing Center for Infectious Disease"/>
            <person name="Wu L."/>
            <person name="Ma J."/>
        </authorList>
    </citation>
    <scope>NUCLEOTIDE SEQUENCE [LARGE SCALE GENOMIC DNA]</scope>
    <source>
        <strain evidence="3">JCM 17688</strain>
    </source>
</reference>
<evidence type="ECO:0000313" key="3">
    <source>
        <dbReference type="Proteomes" id="UP001500635"/>
    </source>
</evidence>
<dbReference type="Gene3D" id="1.10.10.10">
    <property type="entry name" value="Winged helix-like DNA-binding domain superfamily/Winged helix DNA-binding domain"/>
    <property type="match status" value="1"/>
</dbReference>
<dbReference type="RefSeq" id="WP_344994111.1">
    <property type="nucleotide sequence ID" value="NZ_BAABFR010000022.1"/>
</dbReference>
<dbReference type="InterPro" id="IPR039422">
    <property type="entry name" value="MarR/SlyA-like"/>
</dbReference>
<dbReference type="SUPFAM" id="SSF46785">
    <property type="entry name" value="Winged helix' DNA-binding domain"/>
    <property type="match status" value="1"/>
</dbReference>
<keyword evidence="3" id="KW-1185">Reference proteome</keyword>
<feature type="domain" description="HTH marR-type" evidence="1">
    <location>
        <begin position="24"/>
        <end position="161"/>
    </location>
</feature>
<dbReference type="PANTHER" id="PTHR33164">
    <property type="entry name" value="TRANSCRIPTIONAL REGULATOR, MARR FAMILY"/>
    <property type="match status" value="1"/>
</dbReference>
<dbReference type="InterPro" id="IPR000835">
    <property type="entry name" value="HTH_MarR-typ"/>
</dbReference>
<dbReference type="Proteomes" id="UP001500635">
    <property type="component" value="Unassembled WGS sequence"/>
</dbReference>
<proteinExistence type="predicted"/>
<dbReference type="PROSITE" id="PS50995">
    <property type="entry name" value="HTH_MARR_2"/>
    <property type="match status" value="1"/>
</dbReference>
<dbReference type="InterPro" id="IPR036390">
    <property type="entry name" value="WH_DNA-bd_sf"/>
</dbReference>
<gene>
    <name evidence="2" type="ORF">GCM10023147_18350</name>
</gene>
<name>A0ABP8JGD6_9ACTN</name>
<protein>
    <recommendedName>
        <fullName evidence="1">HTH marR-type domain-containing protein</fullName>
    </recommendedName>
</protein>
<evidence type="ECO:0000259" key="1">
    <source>
        <dbReference type="PROSITE" id="PS50995"/>
    </source>
</evidence>